<dbReference type="Proteomes" id="UP000289562">
    <property type="component" value="Unassembled WGS sequence"/>
</dbReference>
<protein>
    <submittedName>
        <fullName evidence="1">Uncharacterized protein</fullName>
    </submittedName>
</protein>
<evidence type="ECO:0000313" key="1">
    <source>
        <dbReference type="EMBL" id="RXU80449.1"/>
    </source>
</evidence>
<organism evidence="1 2">
    <name type="scientific">Enterococcus faecium</name>
    <name type="common">Streptococcus faecium</name>
    <dbReference type="NCBI Taxonomy" id="1352"/>
    <lineage>
        <taxon>Bacteria</taxon>
        <taxon>Bacillati</taxon>
        <taxon>Bacillota</taxon>
        <taxon>Bacilli</taxon>
        <taxon>Lactobacillales</taxon>
        <taxon>Enterococcaceae</taxon>
        <taxon>Enterococcus</taxon>
    </lineage>
</organism>
<gene>
    <name evidence="1" type="ORF">CYQ77_14575</name>
</gene>
<comment type="caution">
    <text evidence="1">The sequence shown here is derived from an EMBL/GenBank/DDBJ whole genome shotgun (WGS) entry which is preliminary data.</text>
</comment>
<sequence>EKLERMNQLTTVMRTYVPTIKLVSLTTETDLTEQIVQKRQLLDKNRMEQSLGRNLQRLRKYEKKLVEEIQELKRAEQERPDLSFFFIIEGKTIKDLQTRNRQLMRSSGILGLKPLYKKELIKILYRMNNMNDE</sequence>
<feature type="non-terminal residue" evidence="1">
    <location>
        <position position="1"/>
    </location>
</feature>
<name>A0AB37VP40_ENTFC</name>
<reference evidence="1 2" key="1">
    <citation type="submission" date="2017-12" db="EMBL/GenBank/DDBJ databases">
        <title>A pool of 800 enterococci isolated from chicken carcass rinse samples from New Zealand.</title>
        <authorList>
            <person name="Zhang J."/>
            <person name="Rogers L."/>
            <person name="Midwinter A."/>
            <person name="French N."/>
        </authorList>
    </citation>
    <scope>NUCLEOTIDE SEQUENCE [LARGE SCALE GENOMIC DNA]</scope>
    <source>
        <strain evidence="1 2">EN697</strain>
    </source>
</reference>
<dbReference type="RefSeq" id="WP_129160349.1">
    <property type="nucleotide sequence ID" value="NZ_PJVH01000149.1"/>
</dbReference>
<proteinExistence type="predicted"/>
<evidence type="ECO:0000313" key="2">
    <source>
        <dbReference type="Proteomes" id="UP000289562"/>
    </source>
</evidence>
<dbReference type="AlphaFoldDB" id="A0AB37VP40"/>
<accession>A0AB37VP40</accession>
<dbReference type="EMBL" id="PJVH01000149">
    <property type="protein sequence ID" value="RXU80449.1"/>
    <property type="molecule type" value="Genomic_DNA"/>
</dbReference>